<sequence length="172" mass="19671">MSEINKNLRIAVYPGSFDPVTMGHMDIIQRAARQFDILIVAVLNNSSKNPLFTMEERKQLLQQATKDLPNVEVDSFSDLLVNYMVQKKAHVIVKGVRSVTDFEYEMQMASINHKLNSEVETIFMMTNPKYSYLSSSVVKEIARFQGEVVDLVLPEVEEALRQKFAPKTQIRS</sequence>
<dbReference type="InterPro" id="IPR004821">
    <property type="entry name" value="Cyt_trans-like"/>
</dbReference>
<evidence type="ECO:0000256" key="4">
    <source>
        <dbReference type="ARBA" id="ARBA00022741"/>
    </source>
</evidence>
<comment type="subunit">
    <text evidence="9">Homohexamer.</text>
</comment>
<dbReference type="UniPathway" id="UPA00241">
    <property type="reaction ID" value="UER00355"/>
</dbReference>
<keyword evidence="1 9" id="KW-0963">Cytoplasm</keyword>
<dbReference type="Gene3D" id="3.40.50.620">
    <property type="entry name" value="HUPs"/>
    <property type="match status" value="1"/>
</dbReference>
<comment type="subcellular location">
    <subcellularLocation>
        <location evidence="9">Cytoplasm</location>
    </subcellularLocation>
</comment>
<evidence type="ECO:0000313" key="11">
    <source>
        <dbReference type="EMBL" id="RUT28152.1"/>
    </source>
</evidence>
<keyword evidence="4 9" id="KW-0547">Nucleotide-binding</keyword>
<comment type="caution">
    <text evidence="11">The sequence shown here is derived from an EMBL/GenBank/DDBJ whole genome shotgun (WGS) entry which is preliminary data.</text>
</comment>
<evidence type="ECO:0000259" key="10">
    <source>
        <dbReference type="Pfam" id="PF01467"/>
    </source>
</evidence>
<proteinExistence type="inferred from homology"/>
<dbReference type="GO" id="GO:0004595">
    <property type="term" value="F:pantetheine-phosphate adenylyltransferase activity"/>
    <property type="evidence" value="ECO:0007669"/>
    <property type="project" value="UniProtKB-UniRule"/>
</dbReference>
<feature type="binding site" evidence="9">
    <location>
        <begin position="16"/>
        <end position="17"/>
    </location>
    <ligand>
        <name>ATP</name>
        <dbReference type="ChEBI" id="CHEBI:30616"/>
    </ligand>
</feature>
<feature type="binding site" evidence="9">
    <location>
        <position position="24"/>
    </location>
    <ligand>
        <name>ATP</name>
        <dbReference type="ChEBI" id="CHEBI:30616"/>
    </ligand>
</feature>
<comment type="function">
    <text evidence="9">Reversibly transfers an adenylyl group from ATP to 4'-phosphopantetheine, yielding dephospho-CoA (dPCoA) and pyrophosphate.</text>
</comment>
<feature type="domain" description="Cytidyltransferase-like" evidence="10">
    <location>
        <begin position="12"/>
        <end position="140"/>
    </location>
</feature>
<dbReference type="Proteomes" id="UP000272464">
    <property type="component" value="Unassembled WGS sequence"/>
</dbReference>
<dbReference type="SUPFAM" id="SSF52374">
    <property type="entry name" value="Nucleotidylyl transferase"/>
    <property type="match status" value="1"/>
</dbReference>
<dbReference type="CDD" id="cd02163">
    <property type="entry name" value="PPAT"/>
    <property type="match status" value="1"/>
</dbReference>
<dbReference type="NCBIfam" id="TIGR00125">
    <property type="entry name" value="cyt_tran_rel"/>
    <property type="match status" value="1"/>
</dbReference>
<dbReference type="HAMAP" id="MF_00151">
    <property type="entry name" value="PPAT_bact"/>
    <property type="match status" value="1"/>
</dbReference>
<dbReference type="PANTHER" id="PTHR21342">
    <property type="entry name" value="PHOSPHOPANTETHEINE ADENYLYLTRANSFERASE"/>
    <property type="match status" value="1"/>
</dbReference>
<evidence type="ECO:0000256" key="9">
    <source>
        <dbReference type="HAMAP-Rule" id="MF_00151"/>
    </source>
</evidence>
<dbReference type="InterPro" id="IPR014729">
    <property type="entry name" value="Rossmann-like_a/b/a_fold"/>
</dbReference>
<reference evidence="11 12" key="1">
    <citation type="submission" date="2018-12" db="EMBL/GenBank/DDBJ databases">
        <authorList>
            <person name="Sun L."/>
            <person name="Chen Z."/>
        </authorList>
    </citation>
    <scope>NUCLEOTIDE SEQUENCE [LARGE SCALE GENOMIC DNA]</scope>
    <source>
        <strain evidence="11 12">3-5-3</strain>
    </source>
</reference>
<keyword evidence="5 9" id="KW-0067">ATP-binding</keyword>
<dbReference type="EMBL" id="RZNX01000011">
    <property type="protein sequence ID" value="RUT28152.1"/>
    <property type="molecule type" value="Genomic_DNA"/>
</dbReference>
<evidence type="ECO:0000313" key="12">
    <source>
        <dbReference type="Proteomes" id="UP000272464"/>
    </source>
</evidence>
<comment type="cofactor">
    <cofactor evidence="9">
        <name>Mg(2+)</name>
        <dbReference type="ChEBI" id="CHEBI:18420"/>
    </cofactor>
</comment>
<evidence type="ECO:0000256" key="7">
    <source>
        <dbReference type="ARBA" id="ARBA00022993"/>
    </source>
</evidence>
<feature type="binding site" evidence="9">
    <location>
        <position position="16"/>
    </location>
    <ligand>
        <name>substrate</name>
    </ligand>
</feature>
<dbReference type="GO" id="GO:0005737">
    <property type="term" value="C:cytoplasm"/>
    <property type="evidence" value="ECO:0007669"/>
    <property type="project" value="UniProtKB-SubCell"/>
</dbReference>
<comment type="pathway">
    <text evidence="9">Cofactor biosynthesis; coenzyme A biosynthesis; CoA from (R)-pantothenate: step 4/5.</text>
</comment>
<dbReference type="NCBIfam" id="TIGR01510">
    <property type="entry name" value="coaD_prev_kdtB"/>
    <property type="match status" value="1"/>
</dbReference>
<evidence type="ECO:0000256" key="5">
    <source>
        <dbReference type="ARBA" id="ARBA00022840"/>
    </source>
</evidence>
<evidence type="ECO:0000256" key="1">
    <source>
        <dbReference type="ARBA" id="ARBA00022490"/>
    </source>
</evidence>
<evidence type="ECO:0000256" key="8">
    <source>
        <dbReference type="ARBA" id="ARBA00029346"/>
    </source>
</evidence>
<comment type="similarity">
    <text evidence="9">Belongs to the bacterial CoaD family.</text>
</comment>
<dbReference type="Pfam" id="PF01467">
    <property type="entry name" value="CTP_transf_like"/>
    <property type="match status" value="1"/>
</dbReference>
<dbReference type="GO" id="GO:0015937">
    <property type="term" value="P:coenzyme A biosynthetic process"/>
    <property type="evidence" value="ECO:0007669"/>
    <property type="project" value="UniProtKB-UniRule"/>
</dbReference>
<dbReference type="RefSeq" id="WP_127200696.1">
    <property type="nucleotide sequence ID" value="NZ_RZNX01000011.1"/>
</dbReference>
<dbReference type="EC" id="2.7.7.3" evidence="9"/>
<feature type="site" description="Transition state stabilizer" evidence="9">
    <location>
        <position position="24"/>
    </location>
</feature>
<evidence type="ECO:0000256" key="2">
    <source>
        <dbReference type="ARBA" id="ARBA00022679"/>
    </source>
</evidence>
<dbReference type="GO" id="GO:0005524">
    <property type="term" value="F:ATP binding"/>
    <property type="evidence" value="ECO:0007669"/>
    <property type="project" value="UniProtKB-KW"/>
</dbReference>
<feature type="binding site" evidence="9">
    <location>
        <position position="105"/>
    </location>
    <ligand>
        <name>ATP</name>
        <dbReference type="ChEBI" id="CHEBI:30616"/>
    </ligand>
</feature>
<keyword evidence="6 9" id="KW-0460">Magnesium</keyword>
<accession>A0A433X2G1</accession>
<evidence type="ECO:0000256" key="3">
    <source>
        <dbReference type="ARBA" id="ARBA00022695"/>
    </source>
</evidence>
<name>A0A433X2G1_9BACL</name>
<keyword evidence="12" id="KW-1185">Reference proteome</keyword>
<protein>
    <recommendedName>
        <fullName evidence="9">Phosphopantetheine adenylyltransferase</fullName>
        <ecNumber evidence="9">2.7.7.3</ecNumber>
    </recommendedName>
    <alternativeName>
        <fullName evidence="9">Dephospho-CoA pyrophosphorylase</fullName>
    </alternativeName>
    <alternativeName>
        <fullName evidence="9">Pantetheine-phosphate adenylyltransferase</fullName>
        <shortName evidence="9">PPAT</shortName>
    </alternativeName>
</protein>
<evidence type="ECO:0000256" key="6">
    <source>
        <dbReference type="ARBA" id="ARBA00022842"/>
    </source>
</evidence>
<dbReference type="PRINTS" id="PR01020">
    <property type="entry name" value="LPSBIOSNTHSS"/>
</dbReference>
<feature type="binding site" evidence="9">
    <location>
        <begin position="95"/>
        <end position="97"/>
    </location>
    <ligand>
        <name>ATP</name>
        <dbReference type="ChEBI" id="CHEBI:30616"/>
    </ligand>
</feature>
<keyword evidence="2 9" id="KW-0808">Transferase</keyword>
<feature type="binding site" evidence="9">
    <location>
        <position position="48"/>
    </location>
    <ligand>
        <name>substrate</name>
    </ligand>
</feature>
<keyword evidence="7 9" id="KW-0173">Coenzyme A biosynthesis</keyword>
<keyword evidence="3 9" id="KW-0548">Nucleotidyltransferase</keyword>
<feature type="binding site" evidence="9">
    <location>
        <begin position="130"/>
        <end position="136"/>
    </location>
    <ligand>
        <name>ATP</name>
        <dbReference type="ChEBI" id="CHEBI:30616"/>
    </ligand>
</feature>
<feature type="binding site" evidence="9">
    <location>
        <position position="94"/>
    </location>
    <ligand>
        <name>substrate</name>
    </ligand>
</feature>
<comment type="catalytic activity">
    <reaction evidence="8 9">
        <text>(R)-4'-phosphopantetheine + ATP + H(+) = 3'-dephospho-CoA + diphosphate</text>
        <dbReference type="Rhea" id="RHEA:19801"/>
        <dbReference type="ChEBI" id="CHEBI:15378"/>
        <dbReference type="ChEBI" id="CHEBI:30616"/>
        <dbReference type="ChEBI" id="CHEBI:33019"/>
        <dbReference type="ChEBI" id="CHEBI:57328"/>
        <dbReference type="ChEBI" id="CHEBI:61723"/>
        <dbReference type="EC" id="2.7.7.3"/>
    </reaction>
</comment>
<dbReference type="AlphaFoldDB" id="A0A433X2G1"/>
<dbReference type="InterPro" id="IPR001980">
    <property type="entry name" value="PPAT"/>
</dbReference>
<dbReference type="OrthoDB" id="9806661at2"/>
<gene>
    <name evidence="9" type="primary">coaD</name>
    <name evidence="11" type="ORF">EJP77_18240</name>
</gene>
<organism evidence="11 12">
    <name type="scientific">Paenibacillus zeisoli</name>
    <dbReference type="NCBI Taxonomy" id="2496267"/>
    <lineage>
        <taxon>Bacteria</taxon>
        <taxon>Bacillati</taxon>
        <taxon>Bacillota</taxon>
        <taxon>Bacilli</taxon>
        <taxon>Bacillales</taxon>
        <taxon>Paenibacillaceae</taxon>
        <taxon>Paenibacillus</taxon>
    </lineage>
</organism>
<dbReference type="PANTHER" id="PTHR21342:SF1">
    <property type="entry name" value="PHOSPHOPANTETHEINE ADENYLYLTRANSFERASE"/>
    <property type="match status" value="1"/>
</dbReference>
<feature type="binding site" evidence="9">
    <location>
        <position position="80"/>
    </location>
    <ligand>
        <name>substrate</name>
    </ligand>
</feature>